<evidence type="ECO:0000256" key="1">
    <source>
        <dbReference type="ARBA" id="ARBA00006040"/>
    </source>
</evidence>
<dbReference type="GO" id="GO:0006508">
    <property type="term" value="P:proteolysis"/>
    <property type="evidence" value="ECO:0007669"/>
    <property type="project" value="UniProtKB-KW"/>
</dbReference>
<evidence type="ECO:0000313" key="10">
    <source>
        <dbReference type="EMBL" id="PNH01941.1"/>
    </source>
</evidence>
<dbReference type="PANTHER" id="PTHR11804">
    <property type="entry name" value="PROTEASE M3 THIMET OLIGOPEPTIDASE-RELATED"/>
    <property type="match status" value="1"/>
</dbReference>
<comment type="cofactor">
    <cofactor evidence="7">
        <name>Zn(2+)</name>
        <dbReference type="ChEBI" id="CHEBI:29105"/>
    </cofactor>
    <text evidence="7">Binds 1 zinc ion.</text>
</comment>
<organism evidence="10 11">
    <name type="scientific">Tetrabaena socialis</name>
    <dbReference type="NCBI Taxonomy" id="47790"/>
    <lineage>
        <taxon>Eukaryota</taxon>
        <taxon>Viridiplantae</taxon>
        <taxon>Chlorophyta</taxon>
        <taxon>core chlorophytes</taxon>
        <taxon>Chlorophyceae</taxon>
        <taxon>CS clade</taxon>
        <taxon>Chlamydomonadales</taxon>
        <taxon>Tetrabaenaceae</taxon>
        <taxon>Tetrabaena</taxon>
    </lineage>
</organism>
<feature type="compositionally biased region" description="Low complexity" evidence="8">
    <location>
        <begin position="287"/>
        <end position="318"/>
    </location>
</feature>
<dbReference type="InterPro" id="IPR024077">
    <property type="entry name" value="Neurolysin/TOP_dom2"/>
</dbReference>
<dbReference type="GO" id="GO:0046872">
    <property type="term" value="F:metal ion binding"/>
    <property type="evidence" value="ECO:0007669"/>
    <property type="project" value="UniProtKB-UniRule"/>
</dbReference>
<evidence type="ECO:0000256" key="6">
    <source>
        <dbReference type="ARBA" id="ARBA00023049"/>
    </source>
</evidence>
<dbReference type="Pfam" id="PF01432">
    <property type="entry name" value="Peptidase_M3"/>
    <property type="match status" value="1"/>
</dbReference>
<dbReference type="Proteomes" id="UP000236333">
    <property type="component" value="Unassembled WGS sequence"/>
</dbReference>
<evidence type="ECO:0000256" key="8">
    <source>
        <dbReference type="SAM" id="MobiDB-lite"/>
    </source>
</evidence>
<evidence type="ECO:0000256" key="2">
    <source>
        <dbReference type="ARBA" id="ARBA00022670"/>
    </source>
</evidence>
<keyword evidence="4 7" id="KW-0378">Hydrolase</keyword>
<evidence type="ECO:0000313" key="11">
    <source>
        <dbReference type="Proteomes" id="UP000236333"/>
    </source>
</evidence>
<dbReference type="GO" id="GO:0004222">
    <property type="term" value="F:metalloendopeptidase activity"/>
    <property type="evidence" value="ECO:0007669"/>
    <property type="project" value="InterPro"/>
</dbReference>
<dbReference type="SUPFAM" id="SSF55486">
    <property type="entry name" value="Metalloproteases ('zincins'), catalytic domain"/>
    <property type="match status" value="1"/>
</dbReference>
<keyword evidence="11" id="KW-1185">Reference proteome</keyword>
<dbReference type="AlphaFoldDB" id="A0A2J7ZNU6"/>
<comment type="caution">
    <text evidence="10">The sequence shown here is derived from an EMBL/GenBank/DDBJ whole genome shotgun (WGS) entry which is preliminary data.</text>
</comment>
<feature type="domain" description="Peptidase M3A/M3B catalytic" evidence="9">
    <location>
        <begin position="89"/>
        <end position="166"/>
    </location>
</feature>
<keyword evidence="5 7" id="KW-0862">Zinc</keyword>
<evidence type="ECO:0000256" key="4">
    <source>
        <dbReference type="ARBA" id="ARBA00022801"/>
    </source>
</evidence>
<evidence type="ECO:0000259" key="9">
    <source>
        <dbReference type="Pfam" id="PF01432"/>
    </source>
</evidence>
<keyword evidence="6 7" id="KW-0482">Metalloprotease</keyword>
<dbReference type="OrthoDB" id="534666at2759"/>
<dbReference type="PANTHER" id="PTHR11804:SF83">
    <property type="entry name" value="LD37516P"/>
    <property type="match status" value="1"/>
</dbReference>
<evidence type="ECO:0000256" key="3">
    <source>
        <dbReference type="ARBA" id="ARBA00022723"/>
    </source>
</evidence>
<keyword evidence="3 7" id="KW-0479">Metal-binding</keyword>
<protein>
    <recommendedName>
        <fullName evidence="9">Peptidase M3A/M3B catalytic domain-containing protein</fullName>
    </recommendedName>
</protein>
<accession>A0A2J7ZNU6</accession>
<reference evidence="10 11" key="1">
    <citation type="journal article" date="2017" name="Mol. Biol. Evol.">
        <title>The 4-celled Tetrabaena socialis nuclear genome reveals the essential components for genetic control of cell number at the origin of multicellularity in the volvocine lineage.</title>
        <authorList>
            <person name="Featherston J."/>
            <person name="Arakaki Y."/>
            <person name="Hanschen E.R."/>
            <person name="Ferris P.J."/>
            <person name="Michod R.E."/>
            <person name="Olson B.J.S.C."/>
            <person name="Nozaki H."/>
            <person name="Durand P.M."/>
        </authorList>
    </citation>
    <scope>NUCLEOTIDE SEQUENCE [LARGE SCALE GENOMIC DNA]</scope>
    <source>
        <strain evidence="10 11">NIES-571</strain>
    </source>
</reference>
<dbReference type="GO" id="GO:0006518">
    <property type="term" value="P:peptide metabolic process"/>
    <property type="evidence" value="ECO:0007669"/>
    <property type="project" value="TreeGrafter"/>
</dbReference>
<dbReference type="InterPro" id="IPR001567">
    <property type="entry name" value="Pept_M3A_M3B_dom"/>
</dbReference>
<keyword evidence="2 7" id="KW-0645">Protease</keyword>
<dbReference type="InterPro" id="IPR045090">
    <property type="entry name" value="Pept_M3A_M3B"/>
</dbReference>
<gene>
    <name evidence="10" type="ORF">TSOC_012115</name>
</gene>
<dbReference type="Gene3D" id="1.10.1370.10">
    <property type="entry name" value="Neurolysin, domain 3"/>
    <property type="match status" value="1"/>
</dbReference>
<dbReference type="EMBL" id="PGGS01000756">
    <property type="protein sequence ID" value="PNH01941.1"/>
    <property type="molecule type" value="Genomic_DNA"/>
</dbReference>
<feature type="region of interest" description="Disordered" evidence="8">
    <location>
        <begin position="284"/>
        <end position="318"/>
    </location>
</feature>
<sequence>MLPFVIFLDVDKTMIGRAHALISRFWLRRVIAELMRAGEVPFVKNCPSPTDPDSQLRTMSSAWRIPRPRRELLVTRSPFDKEPFSSANITRASSGESDNAPLIERILSLRAEKAALLGFASFADLSMASKMATVDKAEALLEELRAASYGAAEADKAEVQAFANSQGFEGPLAWLGADDVVEQVARLAELAGADAITSIATAGAGALYVAAVEYLFEVQLHPISVAALDPVAAVDDPRNPERIERDGAVCVAVDGAGNTPSLLIGDHSARVWSMPEWSPISKLGVLPAPSTTTQTAPSRSMRSGLRGSSTAATGSSAATEMGWSCTSKRYSTAAT</sequence>
<proteinExistence type="inferred from homology"/>
<name>A0A2J7ZNU6_9CHLO</name>
<evidence type="ECO:0000256" key="5">
    <source>
        <dbReference type="ARBA" id="ARBA00022833"/>
    </source>
</evidence>
<evidence type="ECO:0000256" key="7">
    <source>
        <dbReference type="RuleBase" id="RU003435"/>
    </source>
</evidence>
<comment type="similarity">
    <text evidence="1 7">Belongs to the peptidase M3 family.</text>
</comment>